<keyword evidence="3" id="KW-1185">Reference proteome</keyword>
<reference evidence="2 3" key="1">
    <citation type="submission" date="2016-11" db="EMBL/GenBank/DDBJ databases">
        <authorList>
            <person name="Jaros S."/>
            <person name="Januszkiewicz K."/>
            <person name="Wedrychowicz H."/>
        </authorList>
    </citation>
    <scope>NUCLEOTIDE SEQUENCE [LARGE SCALE GENOMIC DNA]</scope>
    <source>
        <strain evidence="2 3">CGMCC 4.5723</strain>
    </source>
</reference>
<protein>
    <submittedName>
        <fullName evidence="2">Uncharacterized protein</fullName>
    </submittedName>
</protein>
<dbReference type="EMBL" id="FQZK01000010">
    <property type="protein sequence ID" value="SHJ82867.1"/>
    <property type="molecule type" value="Genomic_DNA"/>
</dbReference>
<evidence type="ECO:0000313" key="3">
    <source>
        <dbReference type="Proteomes" id="UP000184452"/>
    </source>
</evidence>
<evidence type="ECO:0000256" key="1">
    <source>
        <dbReference type="SAM" id="Phobius"/>
    </source>
</evidence>
<organism evidence="2 3">
    <name type="scientific">Nocardiopsis flavescens</name>
    <dbReference type="NCBI Taxonomy" id="758803"/>
    <lineage>
        <taxon>Bacteria</taxon>
        <taxon>Bacillati</taxon>
        <taxon>Actinomycetota</taxon>
        <taxon>Actinomycetes</taxon>
        <taxon>Streptosporangiales</taxon>
        <taxon>Nocardiopsidaceae</taxon>
        <taxon>Nocardiopsis</taxon>
    </lineage>
</organism>
<dbReference type="RefSeq" id="WP_073380337.1">
    <property type="nucleotide sequence ID" value="NZ_FQZK01000010.1"/>
</dbReference>
<keyword evidence="1" id="KW-1133">Transmembrane helix</keyword>
<gene>
    <name evidence="2" type="ORF">SAMN05421803_11048</name>
</gene>
<accession>A0A1M6MHF2</accession>
<feature type="transmembrane region" description="Helical" evidence="1">
    <location>
        <begin position="71"/>
        <end position="89"/>
    </location>
</feature>
<sequence length="128" mass="13061">MNPALIPVLIGAALCLWWALAAVSLALAARPGEGRNRLADRWDAVSRTASLGFVAALSLVVVTWTVVPVALWYLLTALSAAAVAAVVLRSPALPARGEDPAAPGRRASAIGNVVLTAAAVCALALFLP</sequence>
<evidence type="ECO:0000313" key="2">
    <source>
        <dbReference type="EMBL" id="SHJ82867.1"/>
    </source>
</evidence>
<feature type="transmembrane region" description="Helical" evidence="1">
    <location>
        <begin position="109"/>
        <end position="127"/>
    </location>
</feature>
<dbReference type="Proteomes" id="UP000184452">
    <property type="component" value="Unassembled WGS sequence"/>
</dbReference>
<keyword evidence="1" id="KW-0812">Transmembrane</keyword>
<keyword evidence="1" id="KW-0472">Membrane</keyword>
<name>A0A1M6MHF2_9ACTN</name>
<feature type="transmembrane region" description="Helical" evidence="1">
    <location>
        <begin position="44"/>
        <end position="64"/>
    </location>
</feature>
<dbReference type="AlphaFoldDB" id="A0A1M6MHF2"/>
<dbReference type="STRING" id="758803.SAMN05421803_11048"/>
<proteinExistence type="predicted"/>